<comment type="caution">
    <text evidence="9">The sequence shown here is derived from an EMBL/GenBank/DDBJ whole genome shotgun (WGS) entry which is preliminary data.</text>
</comment>
<dbReference type="InterPro" id="IPR000515">
    <property type="entry name" value="MetI-like"/>
</dbReference>
<evidence type="ECO:0000313" key="10">
    <source>
        <dbReference type="Proteomes" id="UP000241848"/>
    </source>
</evidence>
<dbReference type="EMBL" id="PXYV01000019">
    <property type="protein sequence ID" value="PSR22323.1"/>
    <property type="molecule type" value="Genomic_DNA"/>
</dbReference>
<feature type="transmembrane region" description="Helical" evidence="7">
    <location>
        <begin position="20"/>
        <end position="45"/>
    </location>
</feature>
<protein>
    <recommendedName>
        <fullName evidence="8">ABC transmembrane type-1 domain-containing protein</fullName>
    </recommendedName>
</protein>
<dbReference type="AlphaFoldDB" id="A0A2T2WJB8"/>
<sequence length="289" mass="32649">MVPQARPVPISRGGGKTRRIAKIAIVTGVLVGLALIFILPFLWVISISLRSENSIFSSASWIPKVFLWANYLRALRYFPFFHDALNTMIITVPSVLGTLVSSSFVAYGLAHLEWRGRNSVFIVVMTHMFIPVWITIIPLYVIFFHLHLIDTFYPLILPNLFGSAFSIFLFRQFFMRQPKSLIDAARIDGASELRIFANIVMPMSKPAILVVLLLNVVWNWTDFFGPLVYLTNPAKYTLMLGLATFQGKHLTLWPELMAANVMVIVPVLVLFFVGQRHFMEGINLTGTTG</sequence>
<evidence type="ECO:0000313" key="9">
    <source>
        <dbReference type="EMBL" id="PSR22323.1"/>
    </source>
</evidence>
<keyword evidence="3" id="KW-1003">Cell membrane</keyword>
<comment type="subcellular location">
    <subcellularLocation>
        <location evidence="1 7">Cell membrane</location>
        <topology evidence="1 7">Multi-pass membrane protein</topology>
    </subcellularLocation>
</comment>
<evidence type="ECO:0000256" key="2">
    <source>
        <dbReference type="ARBA" id="ARBA00022448"/>
    </source>
</evidence>
<keyword evidence="5 7" id="KW-1133">Transmembrane helix</keyword>
<dbReference type="CDD" id="cd06261">
    <property type="entry name" value="TM_PBP2"/>
    <property type="match status" value="1"/>
</dbReference>
<dbReference type="Proteomes" id="UP000241848">
    <property type="component" value="Unassembled WGS sequence"/>
</dbReference>
<evidence type="ECO:0000256" key="7">
    <source>
        <dbReference type="RuleBase" id="RU363032"/>
    </source>
</evidence>
<keyword evidence="4 7" id="KW-0812">Transmembrane</keyword>
<keyword evidence="2 7" id="KW-0813">Transport</keyword>
<feature type="transmembrane region" description="Helical" evidence="7">
    <location>
        <begin position="152"/>
        <end position="174"/>
    </location>
</feature>
<comment type="similarity">
    <text evidence="7">Belongs to the binding-protein-dependent transport system permease family.</text>
</comment>
<feature type="transmembrane region" description="Helical" evidence="7">
    <location>
        <begin position="88"/>
        <end position="109"/>
    </location>
</feature>
<dbReference type="GO" id="GO:0005886">
    <property type="term" value="C:plasma membrane"/>
    <property type="evidence" value="ECO:0007669"/>
    <property type="project" value="UniProtKB-SubCell"/>
</dbReference>
<name>A0A2T2WJB8_9FIRM</name>
<dbReference type="PANTHER" id="PTHR43744">
    <property type="entry name" value="ABC TRANSPORTER PERMEASE PROTEIN MG189-RELATED-RELATED"/>
    <property type="match status" value="1"/>
</dbReference>
<evidence type="ECO:0000256" key="3">
    <source>
        <dbReference type="ARBA" id="ARBA00022475"/>
    </source>
</evidence>
<gene>
    <name evidence="9" type="ORF">C7B45_07400</name>
</gene>
<dbReference type="InterPro" id="IPR035906">
    <property type="entry name" value="MetI-like_sf"/>
</dbReference>
<dbReference type="PROSITE" id="PS50928">
    <property type="entry name" value="ABC_TM1"/>
    <property type="match status" value="1"/>
</dbReference>
<dbReference type="Gene3D" id="1.10.3720.10">
    <property type="entry name" value="MetI-like"/>
    <property type="match status" value="1"/>
</dbReference>
<dbReference type="SUPFAM" id="SSF161098">
    <property type="entry name" value="MetI-like"/>
    <property type="match status" value="1"/>
</dbReference>
<feature type="transmembrane region" description="Helical" evidence="7">
    <location>
        <begin position="121"/>
        <end position="146"/>
    </location>
</feature>
<feature type="domain" description="ABC transmembrane type-1" evidence="8">
    <location>
        <begin position="84"/>
        <end position="274"/>
    </location>
</feature>
<evidence type="ECO:0000259" key="8">
    <source>
        <dbReference type="PROSITE" id="PS50928"/>
    </source>
</evidence>
<feature type="transmembrane region" description="Helical" evidence="7">
    <location>
        <begin position="256"/>
        <end position="274"/>
    </location>
</feature>
<dbReference type="PANTHER" id="PTHR43744:SF12">
    <property type="entry name" value="ABC TRANSPORTER PERMEASE PROTEIN MG189-RELATED"/>
    <property type="match status" value="1"/>
</dbReference>
<keyword evidence="6 7" id="KW-0472">Membrane</keyword>
<accession>A0A2T2WJB8</accession>
<evidence type="ECO:0000256" key="1">
    <source>
        <dbReference type="ARBA" id="ARBA00004651"/>
    </source>
</evidence>
<proteinExistence type="inferred from homology"/>
<dbReference type="Pfam" id="PF00528">
    <property type="entry name" value="BPD_transp_1"/>
    <property type="match status" value="1"/>
</dbReference>
<reference evidence="9 10" key="1">
    <citation type="journal article" date="2014" name="BMC Genomics">
        <title>Comparison of environmental and isolate Sulfobacillus genomes reveals diverse carbon, sulfur, nitrogen, and hydrogen metabolisms.</title>
        <authorList>
            <person name="Justice N.B."/>
            <person name="Norman A."/>
            <person name="Brown C.T."/>
            <person name="Singh A."/>
            <person name="Thomas B.C."/>
            <person name="Banfield J.F."/>
        </authorList>
    </citation>
    <scope>NUCLEOTIDE SEQUENCE [LARGE SCALE GENOMIC DNA]</scope>
    <source>
        <strain evidence="9">AMDSBA3</strain>
    </source>
</reference>
<evidence type="ECO:0000256" key="4">
    <source>
        <dbReference type="ARBA" id="ARBA00022692"/>
    </source>
</evidence>
<evidence type="ECO:0000256" key="5">
    <source>
        <dbReference type="ARBA" id="ARBA00022989"/>
    </source>
</evidence>
<dbReference type="GO" id="GO:0055085">
    <property type="term" value="P:transmembrane transport"/>
    <property type="evidence" value="ECO:0007669"/>
    <property type="project" value="InterPro"/>
</dbReference>
<organism evidence="9 10">
    <name type="scientific">Sulfobacillus acidophilus</name>
    <dbReference type="NCBI Taxonomy" id="53633"/>
    <lineage>
        <taxon>Bacteria</taxon>
        <taxon>Bacillati</taxon>
        <taxon>Bacillota</taxon>
        <taxon>Clostridia</taxon>
        <taxon>Eubacteriales</taxon>
        <taxon>Clostridiales Family XVII. Incertae Sedis</taxon>
        <taxon>Sulfobacillus</taxon>
    </lineage>
</organism>
<evidence type="ECO:0000256" key="6">
    <source>
        <dbReference type="ARBA" id="ARBA00023136"/>
    </source>
</evidence>